<keyword evidence="2" id="KW-1133">Transmembrane helix</keyword>
<dbReference type="STRING" id="1353952.A0A165DHK4"/>
<evidence type="ECO:0000313" key="4">
    <source>
        <dbReference type="Proteomes" id="UP000076842"/>
    </source>
</evidence>
<dbReference type="OrthoDB" id="5288586at2759"/>
<reference evidence="3 4" key="1">
    <citation type="journal article" date="2016" name="Mol. Biol. Evol.">
        <title>Comparative Genomics of Early-Diverging Mushroom-Forming Fungi Provides Insights into the Origins of Lignocellulose Decay Capabilities.</title>
        <authorList>
            <person name="Nagy L.G."/>
            <person name="Riley R."/>
            <person name="Tritt A."/>
            <person name="Adam C."/>
            <person name="Daum C."/>
            <person name="Floudas D."/>
            <person name="Sun H."/>
            <person name="Yadav J.S."/>
            <person name="Pangilinan J."/>
            <person name="Larsson K.H."/>
            <person name="Matsuura K."/>
            <person name="Barry K."/>
            <person name="Labutti K."/>
            <person name="Kuo R."/>
            <person name="Ohm R.A."/>
            <person name="Bhattacharya S.S."/>
            <person name="Shirouzu T."/>
            <person name="Yoshinaga Y."/>
            <person name="Martin F.M."/>
            <person name="Grigoriev I.V."/>
            <person name="Hibbett D.S."/>
        </authorList>
    </citation>
    <scope>NUCLEOTIDE SEQUENCE [LARGE SCALE GENOMIC DNA]</scope>
    <source>
        <strain evidence="3 4">HHB12733</strain>
    </source>
</reference>
<evidence type="ECO:0000256" key="1">
    <source>
        <dbReference type="SAM" id="MobiDB-lite"/>
    </source>
</evidence>
<dbReference type="Pfam" id="PF06912">
    <property type="entry name" value="DUF1275"/>
    <property type="match status" value="1"/>
</dbReference>
<organism evidence="3 4">
    <name type="scientific">Calocera cornea HHB12733</name>
    <dbReference type="NCBI Taxonomy" id="1353952"/>
    <lineage>
        <taxon>Eukaryota</taxon>
        <taxon>Fungi</taxon>
        <taxon>Dikarya</taxon>
        <taxon>Basidiomycota</taxon>
        <taxon>Agaricomycotina</taxon>
        <taxon>Dacrymycetes</taxon>
        <taxon>Dacrymycetales</taxon>
        <taxon>Dacrymycetaceae</taxon>
        <taxon>Calocera</taxon>
    </lineage>
</organism>
<feature type="region of interest" description="Disordered" evidence="1">
    <location>
        <begin position="1"/>
        <end position="28"/>
    </location>
</feature>
<dbReference type="EMBL" id="KV424055">
    <property type="protein sequence ID" value="KZT52806.1"/>
    <property type="molecule type" value="Genomic_DNA"/>
</dbReference>
<name>A0A165DHK4_9BASI</name>
<gene>
    <name evidence="3" type="ORF">CALCODRAFT_501878</name>
</gene>
<feature type="compositionally biased region" description="Low complexity" evidence="1">
    <location>
        <begin position="1"/>
        <end position="16"/>
    </location>
</feature>
<evidence type="ECO:0000313" key="3">
    <source>
        <dbReference type="EMBL" id="KZT52806.1"/>
    </source>
</evidence>
<feature type="transmembrane region" description="Helical" evidence="2">
    <location>
        <begin position="236"/>
        <end position="252"/>
    </location>
</feature>
<dbReference type="InParanoid" id="A0A165DHK4"/>
<keyword evidence="2" id="KW-0812">Transmembrane</keyword>
<feature type="transmembrane region" description="Helical" evidence="2">
    <location>
        <begin position="258"/>
        <end position="279"/>
    </location>
</feature>
<evidence type="ECO:0000256" key="2">
    <source>
        <dbReference type="SAM" id="Phobius"/>
    </source>
</evidence>
<keyword evidence="2" id="KW-0472">Membrane</keyword>
<dbReference type="PANTHER" id="PTHR37488:SF2">
    <property type="entry name" value="DUF1275 DOMAIN-CONTAINING PROTEIN"/>
    <property type="match status" value="1"/>
</dbReference>
<sequence>MATPAPDPASASTSTALSELPAPASSPQRAPLGQRIYEHLNADVDADLSTVPLSIFCFMTGFIDALTFSACYVWCAFQTGNTVQLSLAIGRLFTGPYPREIGFQIPDQQALCSLITFLIGAFIGRIGDKLGSRKRIWLICGTFIQAAMTLAACLTALYSGQTSFAGVRGQPTWTSPLGFAALGFASASMGLQAHLGTRLGSQFATTVVLTTIWVQFMGDPKLFSPRAPIKSRDHKALAILMLFLGGLIGRALDGTIGAANTFAVGAAIRLLISVSWWWVPRKEPKKEQGGAKQG</sequence>
<feature type="transmembrane region" description="Helical" evidence="2">
    <location>
        <begin position="136"/>
        <end position="158"/>
    </location>
</feature>
<proteinExistence type="predicted"/>
<dbReference type="AlphaFoldDB" id="A0A165DHK4"/>
<dbReference type="InterPro" id="IPR010699">
    <property type="entry name" value="DUF1275"/>
</dbReference>
<accession>A0A165DHK4</accession>
<dbReference type="PANTHER" id="PTHR37488">
    <property type="entry name" value="DUF1275 DOMAIN-CONTAINING PROTEIN"/>
    <property type="match status" value="1"/>
</dbReference>
<evidence type="ECO:0008006" key="5">
    <source>
        <dbReference type="Google" id="ProtNLM"/>
    </source>
</evidence>
<protein>
    <recommendedName>
        <fullName evidence="5">DUF1275 domain protein</fullName>
    </recommendedName>
</protein>
<dbReference type="Proteomes" id="UP000076842">
    <property type="component" value="Unassembled WGS sequence"/>
</dbReference>
<keyword evidence="4" id="KW-1185">Reference proteome</keyword>